<accession>A0AAV4XQK4</accession>
<sequence>MRRKVTHLEFQKYGFIGVIGRLTRELGSILLLPEKEHICSGQKKSYLFIWKLEDFLRFATVNSIQGFSLFSSFLWEKSPFWLRDCVVRYGNFLEILL</sequence>
<protein>
    <recommendedName>
        <fullName evidence="3">Maturase K</fullName>
    </recommendedName>
</protein>
<reference evidence="1 2" key="1">
    <citation type="submission" date="2021-06" db="EMBL/GenBank/DDBJ databases">
        <title>Caerostris extrusa draft genome.</title>
        <authorList>
            <person name="Kono N."/>
            <person name="Arakawa K."/>
        </authorList>
    </citation>
    <scope>NUCLEOTIDE SEQUENCE [LARGE SCALE GENOMIC DNA]</scope>
</reference>
<proteinExistence type="predicted"/>
<dbReference type="AlphaFoldDB" id="A0AAV4XQK4"/>
<name>A0AAV4XQK4_CAEEX</name>
<evidence type="ECO:0000313" key="2">
    <source>
        <dbReference type="Proteomes" id="UP001054945"/>
    </source>
</evidence>
<dbReference type="Proteomes" id="UP001054945">
    <property type="component" value="Unassembled WGS sequence"/>
</dbReference>
<organism evidence="1 2">
    <name type="scientific">Caerostris extrusa</name>
    <name type="common">Bark spider</name>
    <name type="synonym">Caerostris bankana</name>
    <dbReference type="NCBI Taxonomy" id="172846"/>
    <lineage>
        <taxon>Eukaryota</taxon>
        <taxon>Metazoa</taxon>
        <taxon>Ecdysozoa</taxon>
        <taxon>Arthropoda</taxon>
        <taxon>Chelicerata</taxon>
        <taxon>Arachnida</taxon>
        <taxon>Araneae</taxon>
        <taxon>Araneomorphae</taxon>
        <taxon>Entelegynae</taxon>
        <taxon>Araneoidea</taxon>
        <taxon>Araneidae</taxon>
        <taxon>Caerostris</taxon>
    </lineage>
</organism>
<comment type="caution">
    <text evidence="1">The sequence shown here is derived from an EMBL/GenBank/DDBJ whole genome shotgun (WGS) entry which is preliminary data.</text>
</comment>
<gene>
    <name evidence="1" type="ORF">CEXT_617031</name>
</gene>
<dbReference type="EMBL" id="BPLR01018153">
    <property type="protein sequence ID" value="GIY97347.1"/>
    <property type="molecule type" value="Genomic_DNA"/>
</dbReference>
<evidence type="ECO:0008006" key="3">
    <source>
        <dbReference type="Google" id="ProtNLM"/>
    </source>
</evidence>
<keyword evidence="2" id="KW-1185">Reference proteome</keyword>
<evidence type="ECO:0000313" key="1">
    <source>
        <dbReference type="EMBL" id="GIY97347.1"/>
    </source>
</evidence>